<dbReference type="EMBL" id="JBAFVH010000001">
    <property type="protein sequence ID" value="MFG1370983.1"/>
    <property type="molecule type" value="Genomic_DNA"/>
</dbReference>
<dbReference type="Gene3D" id="3.20.20.70">
    <property type="entry name" value="Aldolase class I"/>
    <property type="match status" value="1"/>
</dbReference>
<protein>
    <submittedName>
        <fullName evidence="5">3-keto-5-aminohexanoate cleavage protein</fullName>
    </submittedName>
</protein>
<dbReference type="PANTHER" id="PTHR37418:SF2">
    <property type="entry name" value="3-KETO-5-AMINOHEXANOATE CLEAVAGE ENZYME"/>
    <property type="match status" value="1"/>
</dbReference>
<dbReference type="InterPro" id="IPR013785">
    <property type="entry name" value="Aldolase_TIM"/>
</dbReference>
<keyword evidence="3" id="KW-0479">Metal-binding</keyword>
<evidence type="ECO:0000256" key="1">
    <source>
        <dbReference type="ARBA" id="ARBA00001947"/>
    </source>
</evidence>
<evidence type="ECO:0000256" key="4">
    <source>
        <dbReference type="ARBA" id="ARBA00022833"/>
    </source>
</evidence>
<evidence type="ECO:0000256" key="3">
    <source>
        <dbReference type="ARBA" id="ARBA00022723"/>
    </source>
</evidence>
<keyword evidence="4" id="KW-0862">Zinc</keyword>
<name>A0ABW6ZTA5_9HYPH</name>
<keyword evidence="2" id="KW-0808">Transferase</keyword>
<accession>A0ABW6ZTA5</accession>
<evidence type="ECO:0000313" key="6">
    <source>
        <dbReference type="Proteomes" id="UP001604002"/>
    </source>
</evidence>
<proteinExistence type="predicted"/>
<dbReference type="InterPro" id="IPR008567">
    <property type="entry name" value="BKACE"/>
</dbReference>
<gene>
    <name evidence="5" type="ORF">V5F32_02290</name>
</gene>
<dbReference type="Pfam" id="PF05853">
    <property type="entry name" value="BKACE"/>
    <property type="match status" value="1"/>
</dbReference>
<keyword evidence="6" id="KW-1185">Reference proteome</keyword>
<dbReference type="Proteomes" id="UP001604002">
    <property type="component" value="Unassembled WGS sequence"/>
</dbReference>
<comment type="caution">
    <text evidence="5">The sequence shown here is derived from an EMBL/GenBank/DDBJ whole genome shotgun (WGS) entry which is preliminary data.</text>
</comment>
<dbReference type="PANTHER" id="PTHR37418">
    <property type="entry name" value="3-KETO-5-AMINOHEXANOATE CLEAVAGE ENZYME-RELATED"/>
    <property type="match status" value="1"/>
</dbReference>
<dbReference type="RefSeq" id="WP_393991030.1">
    <property type="nucleotide sequence ID" value="NZ_JBAFVH010000001.1"/>
</dbReference>
<evidence type="ECO:0000256" key="2">
    <source>
        <dbReference type="ARBA" id="ARBA00022679"/>
    </source>
</evidence>
<evidence type="ECO:0000313" key="5">
    <source>
        <dbReference type="EMBL" id="MFG1370983.1"/>
    </source>
</evidence>
<comment type="cofactor">
    <cofactor evidence="1">
        <name>Zn(2+)</name>
        <dbReference type="ChEBI" id="CHEBI:29105"/>
    </cofactor>
</comment>
<organism evidence="5 6">
    <name type="scientific">Xanthobacter oligotrophicus</name>
    <dbReference type="NCBI Taxonomy" id="2607286"/>
    <lineage>
        <taxon>Bacteria</taxon>
        <taxon>Pseudomonadati</taxon>
        <taxon>Pseudomonadota</taxon>
        <taxon>Alphaproteobacteria</taxon>
        <taxon>Hyphomicrobiales</taxon>
        <taxon>Xanthobacteraceae</taxon>
        <taxon>Xanthobacter</taxon>
    </lineage>
</organism>
<sequence length="285" mass="30067">MTKTAADPAPVSAFDWPPLIVANAPNGATRTRADHPALPMTAADLARAAAESLEAGAALLHFHVRDAEGRHLLDADAYRDASAAIRAAVGDRLVLQITSEAAGRYKAPEQMAVVRAVKPEAVSLALREIIPDEAAERAAADFFAFVRRERIFTQIILYSADDVARYGALKGRGVLGEGQDFPLFVLGRYTSGQLSQPSDLLPFLSAAGDTAPLWSMCAFGLKENACATVAAGLGGHVRVGFENNLFAPDGTLAPDNAAQVQRACDAARTLGRPLASADMARMLMA</sequence>
<reference evidence="5 6" key="1">
    <citation type="submission" date="2024-02" db="EMBL/GenBank/DDBJ databases">
        <title>Expansion and revision of Xanthobacter and proposal of Roseixanthobacter gen. nov.</title>
        <authorList>
            <person name="Soltysiak M.P.M."/>
            <person name="Jalihal A."/>
            <person name="Ory A."/>
            <person name="Chrisophersen C."/>
            <person name="Lee A.D."/>
            <person name="Boulton J."/>
            <person name="Springer M."/>
        </authorList>
    </citation>
    <scope>NUCLEOTIDE SEQUENCE [LARGE SCALE GENOMIC DNA]</scope>
    <source>
        <strain evidence="5 6">23A</strain>
    </source>
</reference>